<keyword evidence="3" id="KW-1185">Reference proteome</keyword>
<reference evidence="2 3" key="1">
    <citation type="submission" date="2020-11" db="EMBL/GenBank/DDBJ databases">
        <title>Description of Pontivivens ytuae sp. nov. isolated from deep sea sediment of Mariana Trench.</title>
        <authorList>
            <person name="Wang Z."/>
            <person name="Sun Q.-L."/>
            <person name="Xu X.-D."/>
            <person name="Tang Y.-Z."/>
            <person name="Zhang J."/>
        </authorList>
    </citation>
    <scope>NUCLEOTIDE SEQUENCE [LARGE SCALE GENOMIC DNA]</scope>
    <source>
        <strain evidence="2 3">MT2928</strain>
    </source>
</reference>
<dbReference type="RefSeq" id="WP_196105307.1">
    <property type="nucleotide sequence ID" value="NZ_CP064942.1"/>
</dbReference>
<dbReference type="Proteomes" id="UP000594800">
    <property type="component" value="Chromosome"/>
</dbReference>
<gene>
    <name evidence="2" type="ORF">I0K15_10145</name>
</gene>
<dbReference type="NCBIfam" id="NF005559">
    <property type="entry name" value="PRK07231.1"/>
    <property type="match status" value="1"/>
</dbReference>
<dbReference type="SUPFAM" id="SSF51735">
    <property type="entry name" value="NAD(P)-binding Rossmann-fold domains"/>
    <property type="match status" value="1"/>
</dbReference>
<dbReference type="PANTHER" id="PTHR42820">
    <property type="entry name" value="SHORT-CHAIN DEHYDROGENASE REDUCTASE"/>
    <property type="match status" value="1"/>
</dbReference>
<evidence type="ECO:0000313" key="2">
    <source>
        <dbReference type="EMBL" id="QPH56050.1"/>
    </source>
</evidence>
<name>A0A7S9LW34_9RHOB</name>
<dbReference type="Gene3D" id="3.40.50.720">
    <property type="entry name" value="NAD(P)-binding Rossmann-like Domain"/>
    <property type="match status" value="1"/>
</dbReference>
<organism evidence="2 3">
    <name type="scientific">Pontivivens ytuae</name>
    <dbReference type="NCBI Taxonomy" id="2789856"/>
    <lineage>
        <taxon>Bacteria</taxon>
        <taxon>Pseudomonadati</taxon>
        <taxon>Pseudomonadota</taxon>
        <taxon>Alphaproteobacteria</taxon>
        <taxon>Rhodobacterales</taxon>
        <taxon>Paracoccaceae</taxon>
        <taxon>Pontivivens</taxon>
    </lineage>
</organism>
<dbReference type="EMBL" id="CP064942">
    <property type="protein sequence ID" value="QPH56050.1"/>
    <property type="molecule type" value="Genomic_DNA"/>
</dbReference>
<keyword evidence="2" id="KW-0560">Oxidoreductase</keyword>
<dbReference type="InterPro" id="IPR036291">
    <property type="entry name" value="NAD(P)-bd_dom_sf"/>
</dbReference>
<protein>
    <submittedName>
        <fullName evidence="2">Glucose 1-dehydrogenase</fullName>
        <ecNumber evidence="2">1.1.1.47</ecNumber>
    </submittedName>
</protein>
<dbReference type="PRINTS" id="PR00080">
    <property type="entry name" value="SDRFAMILY"/>
</dbReference>
<dbReference type="EC" id="1.1.1.47" evidence="2"/>
<dbReference type="KEGG" id="poz:I0K15_10145"/>
<accession>A0A7S9LW34</accession>
<evidence type="ECO:0000313" key="3">
    <source>
        <dbReference type="Proteomes" id="UP000594800"/>
    </source>
</evidence>
<sequence>MTTFNDKIVLITGATSGIGEAAAHAFAREGATVIVNGRRAEKGAAVVAAIQAAGGKAEFLQGDVSDEGTIAGIVDIVVAKYGRLDIAFNNAGVEGKMGDRTADQTQADYDENIGVNIGGVFWAMKHEIRAMLAHGGGSIVNTASIFSQIGMPGMALYTASKHAVLGLTRAASIEYAKDGIRINAVSPGGVETEMFERAAGPLEQNSEGRQFFTNFHPMGRISQPEEQAEAVLFLASEKASFVNGANLAVDSGWSIS</sequence>
<comment type="similarity">
    <text evidence="1">Belongs to the short-chain dehydrogenases/reductases (SDR) family.</text>
</comment>
<dbReference type="InterPro" id="IPR020904">
    <property type="entry name" value="Sc_DH/Rdtase_CS"/>
</dbReference>
<dbReference type="PROSITE" id="PS00061">
    <property type="entry name" value="ADH_SHORT"/>
    <property type="match status" value="1"/>
</dbReference>
<dbReference type="PANTHER" id="PTHR42820:SF1">
    <property type="entry name" value="SHORT-CHAIN DEHYDROGENASE_REDUCTASE FAMILY PROTEIN"/>
    <property type="match status" value="1"/>
</dbReference>
<dbReference type="PRINTS" id="PR00081">
    <property type="entry name" value="GDHRDH"/>
</dbReference>
<proteinExistence type="inferred from homology"/>
<evidence type="ECO:0000256" key="1">
    <source>
        <dbReference type="ARBA" id="ARBA00006484"/>
    </source>
</evidence>
<dbReference type="FunFam" id="3.40.50.720:FF:000084">
    <property type="entry name" value="Short-chain dehydrogenase reductase"/>
    <property type="match status" value="1"/>
</dbReference>
<dbReference type="AlphaFoldDB" id="A0A7S9LW34"/>
<dbReference type="CDD" id="cd05233">
    <property type="entry name" value="SDR_c"/>
    <property type="match status" value="1"/>
</dbReference>
<dbReference type="GO" id="GO:0047936">
    <property type="term" value="F:glucose 1-dehydrogenase [NAD(P)+] activity"/>
    <property type="evidence" value="ECO:0007669"/>
    <property type="project" value="UniProtKB-EC"/>
</dbReference>
<dbReference type="Pfam" id="PF13561">
    <property type="entry name" value="adh_short_C2"/>
    <property type="match status" value="1"/>
</dbReference>
<dbReference type="InterPro" id="IPR002347">
    <property type="entry name" value="SDR_fam"/>
</dbReference>